<dbReference type="SUPFAM" id="SSF52540">
    <property type="entry name" value="P-loop containing nucleoside triphosphate hydrolases"/>
    <property type="match status" value="1"/>
</dbReference>
<dbReference type="GO" id="GO:0016887">
    <property type="term" value="F:ATP hydrolysis activity"/>
    <property type="evidence" value="ECO:0007669"/>
    <property type="project" value="InterPro"/>
</dbReference>
<dbReference type="InterPro" id="IPR046840">
    <property type="entry name" value="SpoIVA_C"/>
</dbReference>
<proteinExistence type="predicted"/>
<evidence type="ECO:0000313" key="5">
    <source>
        <dbReference type="Proteomes" id="UP000095485"/>
    </source>
</evidence>
<evidence type="ECO:0000259" key="1">
    <source>
        <dbReference type="Pfam" id="PF09547"/>
    </source>
</evidence>
<evidence type="ECO:0000259" key="2">
    <source>
        <dbReference type="Pfam" id="PF20438"/>
    </source>
</evidence>
<dbReference type="NCBIfam" id="TIGR02836">
    <property type="entry name" value="spore_IV_A"/>
    <property type="match status" value="1"/>
</dbReference>
<protein>
    <submittedName>
        <fullName evidence="4">Stage IV sporulation protein A</fullName>
    </submittedName>
</protein>
<dbReference type="Pfam" id="PF09547">
    <property type="entry name" value="SpoIVA_ATPase"/>
    <property type="match status" value="1"/>
</dbReference>
<name>A0A174UDZ4_9FIRM</name>
<dbReference type="Pfam" id="PF20439">
    <property type="entry name" value="SpoIVA_C"/>
    <property type="match status" value="1"/>
</dbReference>
<organism evidence="4 5">
    <name type="scientific">Dorea longicatena</name>
    <dbReference type="NCBI Taxonomy" id="88431"/>
    <lineage>
        <taxon>Bacteria</taxon>
        <taxon>Bacillati</taxon>
        <taxon>Bacillota</taxon>
        <taxon>Clostridia</taxon>
        <taxon>Lachnospirales</taxon>
        <taxon>Lachnospiraceae</taxon>
        <taxon>Dorea</taxon>
    </lineage>
</organism>
<dbReference type="PIRSF" id="PIRSF007466">
    <property type="entry name" value="SpoIVA"/>
    <property type="match status" value="1"/>
</dbReference>
<dbReference type="InterPro" id="IPR014201">
    <property type="entry name" value="Spore_IV_A"/>
</dbReference>
<evidence type="ECO:0000259" key="3">
    <source>
        <dbReference type="Pfam" id="PF20439"/>
    </source>
</evidence>
<feature type="domain" description="Sporulation stage IV protein A C-terminal" evidence="3">
    <location>
        <begin position="444"/>
        <end position="518"/>
    </location>
</feature>
<accession>A0A174UDZ4</accession>
<gene>
    <name evidence="4" type="primary">spoIVA</name>
    <name evidence="4" type="ORF">ERS852526_03136</name>
</gene>
<evidence type="ECO:0000313" key="4">
    <source>
        <dbReference type="EMBL" id="CUQ20573.1"/>
    </source>
</evidence>
<dbReference type="STRING" id="88431.ERS852423_01046"/>
<reference evidence="4 5" key="1">
    <citation type="submission" date="2015-09" db="EMBL/GenBank/DDBJ databases">
        <authorList>
            <consortium name="Pathogen Informatics"/>
        </authorList>
    </citation>
    <scope>NUCLEOTIDE SEQUENCE [LARGE SCALE GENOMIC DNA]</scope>
    <source>
        <strain evidence="4 5">2789STDY5834914</strain>
    </source>
</reference>
<dbReference type="InterPro" id="IPR046841">
    <property type="entry name" value="SpoIVA_middle"/>
</dbReference>
<feature type="domain" description="Stage IV sporulation protein A middle" evidence="2">
    <location>
        <begin position="266"/>
        <end position="443"/>
    </location>
</feature>
<dbReference type="Proteomes" id="UP000095485">
    <property type="component" value="Unassembled WGS sequence"/>
</dbReference>
<dbReference type="Gene3D" id="3.40.50.300">
    <property type="entry name" value="P-loop containing nucleotide triphosphate hydrolases"/>
    <property type="match status" value="1"/>
</dbReference>
<sequence>MTIDLQCKFYKERRSAYTLTAQREGAGKVDTEQLYKDIKARTHGEIYIGVVGPVRTGKSTFIKRFMDVMVLPRMEDEHMKEQTRDELPQSAAGKTIMTTEPKFVPKDAAVIHLNRDVEVKVRLIDCVGYLVKGASGYEEAGHERMVKTPWYQEEIPFTKAAVTGTQKVIREHATIGIVVTTDGTITDIPSDNYEDAEERTIRELQSIRKPFVVLVNSKKPHGQEAKEKVKKLEDTYQVRAMTVNCEQVKEEDIYQILEAVLYEFPVSEVQFYIPKWVEMLPVTHKIKQDLLEHIQEILGNLEEIKDAVSLTGRPDSSYIKDWYVEQIQMDTGCVIIRIHMYEKYYYEMLSEMTGTTISGQYDLIKTLKKLSMLKNEYENVEDAFTAVRMKGYGVVSPTKEEIILDEPEIIRQGNKYGVKIHSQAPSIHLIRANIETEIAPIVGNEQQAEDLIQYIKNEEKMEGGIWKTSIFGKTVEELVMDGLKNKMAVINEESQEKLQDSMQKIVNDSNGGMVCIII</sequence>
<dbReference type="GO" id="GO:0005524">
    <property type="term" value="F:ATP binding"/>
    <property type="evidence" value="ECO:0007669"/>
    <property type="project" value="InterPro"/>
</dbReference>
<dbReference type="EMBL" id="CZAY01000031">
    <property type="protein sequence ID" value="CUQ20573.1"/>
    <property type="molecule type" value="Genomic_DNA"/>
</dbReference>
<dbReference type="AlphaFoldDB" id="A0A174UDZ4"/>
<dbReference type="InterPro" id="IPR027417">
    <property type="entry name" value="P-loop_NTPase"/>
</dbReference>
<dbReference type="GO" id="GO:0043934">
    <property type="term" value="P:sporulation"/>
    <property type="evidence" value="ECO:0007669"/>
    <property type="project" value="InterPro"/>
</dbReference>
<dbReference type="InterPro" id="IPR046842">
    <property type="entry name" value="SpoIVA_ATPase"/>
</dbReference>
<feature type="domain" description="Stage IV sporulation protein A ATPase" evidence="1">
    <location>
        <begin position="30"/>
        <end position="265"/>
    </location>
</feature>
<dbReference type="Pfam" id="PF20438">
    <property type="entry name" value="SpoIVA_middle"/>
    <property type="match status" value="1"/>
</dbReference>